<protein>
    <submittedName>
        <fullName evidence="2">Uncharacterized protein</fullName>
    </submittedName>
</protein>
<dbReference type="GeneID" id="36330180"/>
<dbReference type="STRING" id="670580.A0A1X6N1X0"/>
<feature type="compositionally biased region" description="Polar residues" evidence="1">
    <location>
        <begin position="23"/>
        <end position="36"/>
    </location>
</feature>
<feature type="region of interest" description="Disordered" evidence="1">
    <location>
        <begin position="837"/>
        <end position="870"/>
    </location>
</feature>
<feature type="region of interest" description="Disordered" evidence="1">
    <location>
        <begin position="761"/>
        <end position="780"/>
    </location>
</feature>
<accession>A0A1X6N1X0</accession>
<dbReference type="OrthoDB" id="3643at2759"/>
<feature type="compositionally biased region" description="Basic and acidic residues" evidence="1">
    <location>
        <begin position="855"/>
        <end position="870"/>
    </location>
</feature>
<feature type="region of interest" description="Disordered" evidence="1">
    <location>
        <begin position="528"/>
        <end position="568"/>
    </location>
</feature>
<feature type="region of interest" description="Disordered" evidence="1">
    <location>
        <begin position="660"/>
        <end position="686"/>
    </location>
</feature>
<evidence type="ECO:0000313" key="2">
    <source>
        <dbReference type="EMBL" id="OSX62608.1"/>
    </source>
</evidence>
<dbReference type="EMBL" id="KZ110596">
    <property type="protein sequence ID" value="OSX62608.1"/>
    <property type="molecule type" value="Genomic_DNA"/>
</dbReference>
<feature type="compositionally biased region" description="Low complexity" evidence="1">
    <location>
        <begin position="840"/>
        <end position="854"/>
    </location>
</feature>
<dbReference type="AlphaFoldDB" id="A0A1X6N1X0"/>
<dbReference type="Proteomes" id="UP000194127">
    <property type="component" value="Unassembled WGS sequence"/>
</dbReference>
<evidence type="ECO:0000256" key="1">
    <source>
        <dbReference type="SAM" id="MobiDB-lite"/>
    </source>
</evidence>
<feature type="compositionally biased region" description="Pro residues" evidence="1">
    <location>
        <begin position="50"/>
        <end position="70"/>
    </location>
</feature>
<evidence type="ECO:0000313" key="3">
    <source>
        <dbReference type="Proteomes" id="UP000194127"/>
    </source>
</evidence>
<feature type="region of interest" description="Disordered" evidence="1">
    <location>
        <begin position="453"/>
        <end position="484"/>
    </location>
</feature>
<feature type="compositionally biased region" description="Low complexity" evidence="1">
    <location>
        <begin position="125"/>
        <end position="149"/>
    </location>
</feature>
<name>A0A1X6N1X0_9APHY</name>
<keyword evidence="3" id="KW-1185">Reference proteome</keyword>
<feature type="compositionally biased region" description="Basic residues" evidence="1">
    <location>
        <begin position="162"/>
        <end position="175"/>
    </location>
</feature>
<gene>
    <name evidence="2" type="ORF">POSPLADRAFT_1140913</name>
</gene>
<sequence>MISARSPSVASASAPSFARVQRATASSYSCAGTQPSGPSPKMSCHTSHALPPPRLAHTARPPPHAPPPAPWRSLQIKRVARPRVARAVEQAARAHGVRQGVVMRRRVLEAAVVVAAPAVTGALPLLPASVRPGSSSASARRGAAASWAASRDRDRRGPGGARARRRGGRRSRGRGRMQGQDGRVLPGPRRAGQPASDGLRTTIDDGALLGIWMAGAETTARRCAGAMRRWRMALQVRDVGVGGRRPRLVPVRVPLRARRDGTSGRRSGARYAGSVRAAAASAASALSSAAIDQLEGVVRQGRKRRTRYTVCVALRSPAAPHGLPGIWANAETRVLLHERDGRPRGRLLRVGGVGEASAAGKDIGMYSVFAAASLNLSKCVVEEVVMRSCRNGEGVADMAPDVPWRQRMPIDSIKCAGLTRRAPVAAAAAVRSPMVSASDARHVQHQLSPPLLVSSQSAPQTPLSQRAHVPQPRPRAASRLASHRHSRVFVAHRAAPARSYSRMCEVVRTPEVFARLIVDRDLRCGHAAPETRDDATTSVRTRQTHGAPPLRLSAAGDQRSRSDVRAPGPMYAACWNTRTPDLRLPADDTAPRTRGSRARRTNARLITRGLADPLPIENETQSRPKIFDLSVRRPAPVLAVDVGYTSDPESEAYAGQLDARGKVARGSRGRGGDRAGGADAEGRGEIGQGLSLSGEAVHASRSTGRVHGAGSTPLHFHFHFHLHTTCAPVLLHNRVHAGAPSPRTPIQTAPGLARARVLRRPRALSRASHAPTHRSKGDRSPHVLAVPWRALTRYAHSTRAQSTPTPNGSCGAQVDEAAAVEGRAPGYRRTVNMYIRRRPSAMASSRRGASSASSQRDDLTRPARGDVQTARRERLQIAHRGGKHLHPDIIACRSPVDTDAGDVTFGGPAVSFHATAHQCISAGYRRRGLPSTTRCPAAGLAWRSMQAEALPKALLICGSHNGKRVLKNSGGKIIWPQVVCIGIWDCFVAIACATVDLGLGVRRQHQRHFGFMLVKKDDCSKQGHWRGHVCRVLHEDWCKADGALAKASDGALALSGCLEVQLWNTNMMTDCRAN</sequence>
<organism evidence="2 3">
    <name type="scientific">Postia placenta MAD-698-R-SB12</name>
    <dbReference type="NCBI Taxonomy" id="670580"/>
    <lineage>
        <taxon>Eukaryota</taxon>
        <taxon>Fungi</taxon>
        <taxon>Dikarya</taxon>
        <taxon>Basidiomycota</taxon>
        <taxon>Agaricomycotina</taxon>
        <taxon>Agaricomycetes</taxon>
        <taxon>Polyporales</taxon>
        <taxon>Adustoporiaceae</taxon>
        <taxon>Rhodonia</taxon>
    </lineage>
</organism>
<feature type="region of interest" description="Disordered" evidence="1">
    <location>
        <begin position="125"/>
        <end position="200"/>
    </location>
</feature>
<proteinExistence type="predicted"/>
<reference evidence="2 3" key="1">
    <citation type="submission" date="2017-04" db="EMBL/GenBank/DDBJ databases">
        <title>Genome Sequence of the Model Brown-Rot Fungus Postia placenta SB12.</title>
        <authorList>
            <consortium name="DOE Joint Genome Institute"/>
            <person name="Gaskell J."/>
            <person name="Kersten P."/>
            <person name="Larrondo L.F."/>
            <person name="Canessa P."/>
            <person name="Martinez D."/>
            <person name="Hibbett D."/>
            <person name="Schmoll M."/>
            <person name="Kubicek C.P."/>
            <person name="Martinez A.T."/>
            <person name="Yadav J."/>
            <person name="Master E."/>
            <person name="Magnuson J.K."/>
            <person name="James T."/>
            <person name="Yaver D."/>
            <person name="Berka R."/>
            <person name="Labutti K."/>
            <person name="Lipzen A."/>
            <person name="Aerts A."/>
            <person name="Barry K."/>
            <person name="Henrissat B."/>
            <person name="Blanchette R."/>
            <person name="Grigoriev I."/>
            <person name="Cullen D."/>
        </authorList>
    </citation>
    <scope>NUCLEOTIDE SEQUENCE [LARGE SCALE GENOMIC DNA]</scope>
    <source>
        <strain evidence="2 3">MAD-698-R-SB12</strain>
    </source>
</reference>
<feature type="region of interest" description="Disordered" evidence="1">
    <location>
        <begin position="23"/>
        <end position="72"/>
    </location>
</feature>
<dbReference type="RefSeq" id="XP_024339402.1">
    <property type="nucleotide sequence ID" value="XM_024485231.1"/>
</dbReference>